<sequence length="70" mass="7178">MNGERSAPTPGSRAPRAPAPCPLGRARAPGSAAAARLFLSNFLAGLSVSGRASSWEGGSHPEPHHHLLEV</sequence>
<comment type="caution">
    <text evidence="2">The sequence shown here is derived from an EMBL/GenBank/DDBJ whole genome shotgun (WGS) entry which is preliminary data.</text>
</comment>
<evidence type="ECO:0000256" key="1">
    <source>
        <dbReference type="SAM" id="MobiDB-lite"/>
    </source>
</evidence>
<organism evidence="2 3">
    <name type="scientific">Pleurodeles waltl</name>
    <name type="common">Iberian ribbed newt</name>
    <dbReference type="NCBI Taxonomy" id="8319"/>
    <lineage>
        <taxon>Eukaryota</taxon>
        <taxon>Metazoa</taxon>
        <taxon>Chordata</taxon>
        <taxon>Craniata</taxon>
        <taxon>Vertebrata</taxon>
        <taxon>Euteleostomi</taxon>
        <taxon>Amphibia</taxon>
        <taxon>Batrachia</taxon>
        <taxon>Caudata</taxon>
        <taxon>Salamandroidea</taxon>
        <taxon>Salamandridae</taxon>
        <taxon>Pleurodelinae</taxon>
        <taxon>Pleurodeles</taxon>
    </lineage>
</organism>
<evidence type="ECO:0000313" key="2">
    <source>
        <dbReference type="EMBL" id="KAJ1169636.1"/>
    </source>
</evidence>
<reference evidence="2" key="1">
    <citation type="journal article" date="2022" name="bioRxiv">
        <title>Sequencing and chromosome-scale assembly of the giantPleurodeles waltlgenome.</title>
        <authorList>
            <person name="Brown T."/>
            <person name="Elewa A."/>
            <person name="Iarovenko S."/>
            <person name="Subramanian E."/>
            <person name="Araus A.J."/>
            <person name="Petzold A."/>
            <person name="Susuki M."/>
            <person name="Suzuki K.-i.T."/>
            <person name="Hayashi T."/>
            <person name="Toyoda A."/>
            <person name="Oliveira C."/>
            <person name="Osipova E."/>
            <person name="Leigh N.D."/>
            <person name="Simon A."/>
            <person name="Yun M.H."/>
        </authorList>
    </citation>
    <scope>NUCLEOTIDE SEQUENCE</scope>
    <source>
        <strain evidence="2">20211129_DDA</strain>
        <tissue evidence="2">Liver</tissue>
    </source>
</reference>
<dbReference type="EMBL" id="JANPWB010000007">
    <property type="protein sequence ID" value="KAJ1169636.1"/>
    <property type="molecule type" value="Genomic_DNA"/>
</dbReference>
<evidence type="ECO:0000313" key="3">
    <source>
        <dbReference type="Proteomes" id="UP001066276"/>
    </source>
</evidence>
<proteinExistence type="predicted"/>
<feature type="region of interest" description="Disordered" evidence="1">
    <location>
        <begin position="1"/>
        <end position="27"/>
    </location>
</feature>
<feature type="compositionally biased region" description="Basic and acidic residues" evidence="1">
    <location>
        <begin position="59"/>
        <end position="70"/>
    </location>
</feature>
<protein>
    <submittedName>
        <fullName evidence="2">Uncharacterized protein</fullName>
    </submittedName>
</protein>
<keyword evidence="3" id="KW-1185">Reference proteome</keyword>
<gene>
    <name evidence="2" type="ORF">NDU88_001527</name>
</gene>
<feature type="region of interest" description="Disordered" evidence="1">
    <location>
        <begin position="50"/>
        <end position="70"/>
    </location>
</feature>
<name>A0AAV7SZW3_PLEWA</name>
<dbReference type="AlphaFoldDB" id="A0AAV7SZW3"/>
<accession>A0AAV7SZW3</accession>
<dbReference type="Proteomes" id="UP001066276">
    <property type="component" value="Chromosome 4_1"/>
</dbReference>